<dbReference type="PANTHER" id="PTHR37625:SF4">
    <property type="entry name" value="OUTER MEMBRANE LIPOPROTEIN"/>
    <property type="match status" value="1"/>
</dbReference>
<dbReference type="PANTHER" id="PTHR37625">
    <property type="entry name" value="OUTER MEMBRANE LIPOPROTEIN-RELATED"/>
    <property type="match status" value="1"/>
</dbReference>
<accession>A0ABQ0A4Y2</accession>
<dbReference type="NCBIfam" id="TIGR03352">
    <property type="entry name" value="VI_chp_3"/>
    <property type="match status" value="1"/>
</dbReference>
<gene>
    <name evidence="1" type="ORF">NBRC116591_05260</name>
</gene>
<protein>
    <recommendedName>
        <fullName evidence="3">Type VI secretion system lipoprotein TssJ</fullName>
    </recommendedName>
</protein>
<name>A0ABQ0A4Y2_9GAMM</name>
<reference evidence="1 2" key="1">
    <citation type="submission" date="2024-04" db="EMBL/GenBank/DDBJ databases">
        <title>Draft genome sequence of Sessilibacter corallicola NBRC 116591.</title>
        <authorList>
            <person name="Miyakawa T."/>
            <person name="Kusuya Y."/>
            <person name="Miura T."/>
        </authorList>
    </citation>
    <scope>NUCLEOTIDE SEQUENCE [LARGE SCALE GENOMIC DNA]</scope>
    <source>
        <strain evidence="1 2">KU-00831-HH</strain>
    </source>
</reference>
<dbReference type="InterPro" id="IPR017734">
    <property type="entry name" value="T6SS_SciN"/>
</dbReference>
<comment type="caution">
    <text evidence="1">The sequence shown here is derived from an EMBL/GenBank/DDBJ whole genome shotgun (WGS) entry which is preliminary data.</text>
</comment>
<dbReference type="InterPro" id="IPR038706">
    <property type="entry name" value="Type_VI_SciN-like_sf"/>
</dbReference>
<dbReference type="RefSeq" id="WP_233086266.1">
    <property type="nucleotide sequence ID" value="NZ_BAABWN010000001.1"/>
</dbReference>
<keyword evidence="2" id="KW-1185">Reference proteome</keyword>
<evidence type="ECO:0008006" key="3">
    <source>
        <dbReference type="Google" id="ProtNLM"/>
    </source>
</evidence>
<dbReference type="Pfam" id="PF12790">
    <property type="entry name" value="T6SS-SciN"/>
    <property type="match status" value="1"/>
</dbReference>
<dbReference type="Proteomes" id="UP001465153">
    <property type="component" value="Unassembled WGS sequence"/>
</dbReference>
<proteinExistence type="predicted"/>
<sequence length="154" mass="17999">MLLSRTFFIAVLVLFLSGCQTTREVLNFDTEAKLKFSVSPDVNPDRDKRASPIVLRLFLLTDRRQFDREDFLNLFENASSRLGSDLVREITLKEFAPSEERIERIELTEDIKYIGIIAEFVNYEDSDPIDIVEIKEHNTNTYDIQINRLSITHR</sequence>
<organism evidence="1 2">
    <name type="scientific">Sessilibacter corallicola</name>
    <dbReference type="NCBI Taxonomy" id="2904075"/>
    <lineage>
        <taxon>Bacteria</taxon>
        <taxon>Pseudomonadati</taxon>
        <taxon>Pseudomonadota</taxon>
        <taxon>Gammaproteobacteria</taxon>
        <taxon>Cellvibrionales</taxon>
        <taxon>Cellvibrionaceae</taxon>
        <taxon>Sessilibacter</taxon>
    </lineage>
</organism>
<dbReference type="Gene3D" id="2.60.40.4150">
    <property type="entry name" value="Type VI secretion system, lipoprotein SciN"/>
    <property type="match status" value="1"/>
</dbReference>
<evidence type="ECO:0000313" key="2">
    <source>
        <dbReference type="Proteomes" id="UP001465153"/>
    </source>
</evidence>
<dbReference type="EMBL" id="BAABWN010000001">
    <property type="protein sequence ID" value="GAA6166716.1"/>
    <property type="molecule type" value="Genomic_DNA"/>
</dbReference>
<dbReference type="PROSITE" id="PS51257">
    <property type="entry name" value="PROKAR_LIPOPROTEIN"/>
    <property type="match status" value="1"/>
</dbReference>
<evidence type="ECO:0000313" key="1">
    <source>
        <dbReference type="EMBL" id="GAA6166716.1"/>
    </source>
</evidence>